<evidence type="ECO:0000313" key="1">
    <source>
        <dbReference type="EMBL" id="KAL1220562.1"/>
    </source>
</evidence>
<comment type="caution">
    <text evidence="1">The sequence shown here is derived from an EMBL/GenBank/DDBJ whole genome shotgun (WGS) entry which is preliminary data.</text>
</comment>
<evidence type="ECO:0008006" key="3">
    <source>
        <dbReference type="Google" id="ProtNLM"/>
    </source>
</evidence>
<reference evidence="1 2" key="1">
    <citation type="submission" date="2024-04" db="EMBL/GenBank/DDBJ databases">
        <title>Genome assembly C_amara_ONT_v2.</title>
        <authorList>
            <person name="Yant L."/>
            <person name="Moore C."/>
            <person name="Slenker M."/>
        </authorList>
    </citation>
    <scope>NUCLEOTIDE SEQUENCE [LARGE SCALE GENOMIC DNA]</scope>
    <source>
        <tissue evidence="1">Leaf</tissue>
    </source>
</reference>
<accession>A0ABD1BTM6</accession>
<dbReference type="SUPFAM" id="SSF56219">
    <property type="entry name" value="DNase I-like"/>
    <property type="match status" value="1"/>
</dbReference>
<gene>
    <name evidence="1" type="ORF">V5N11_003271</name>
</gene>
<keyword evidence="2" id="KW-1185">Reference proteome</keyword>
<dbReference type="EMBL" id="JBANAX010000150">
    <property type="protein sequence ID" value="KAL1220562.1"/>
    <property type="molecule type" value="Genomic_DNA"/>
</dbReference>
<dbReference type="PANTHER" id="PTHR35218:SF9">
    <property type="entry name" value="ENDONUCLEASE_EXONUCLEASE_PHOSPHATASE DOMAIN-CONTAINING PROTEIN"/>
    <property type="match status" value="1"/>
</dbReference>
<sequence length="138" mass="15728">METKQKLDYIESLKNSLGYNELVTVEPVGLSGGLVVMWKSSYKVEVLFSDKRIIDLKIQVGSMVFFLSCIYGDPVPAMRNLVWEHITSIGMEQDDAWVLVGDFNELLCNEEKLGGPPRADSSFWDFRNMVENCKLKEI</sequence>
<dbReference type="Proteomes" id="UP001558713">
    <property type="component" value="Unassembled WGS sequence"/>
</dbReference>
<dbReference type="Gene3D" id="3.60.10.10">
    <property type="entry name" value="Endonuclease/exonuclease/phosphatase"/>
    <property type="match status" value="1"/>
</dbReference>
<dbReference type="PANTHER" id="PTHR35218">
    <property type="entry name" value="RNASE H DOMAIN-CONTAINING PROTEIN"/>
    <property type="match status" value="1"/>
</dbReference>
<evidence type="ECO:0000313" key="2">
    <source>
        <dbReference type="Proteomes" id="UP001558713"/>
    </source>
</evidence>
<dbReference type="InterPro" id="IPR036691">
    <property type="entry name" value="Endo/exonu/phosph_ase_sf"/>
</dbReference>
<organism evidence="1 2">
    <name type="scientific">Cardamine amara subsp. amara</name>
    <dbReference type="NCBI Taxonomy" id="228776"/>
    <lineage>
        <taxon>Eukaryota</taxon>
        <taxon>Viridiplantae</taxon>
        <taxon>Streptophyta</taxon>
        <taxon>Embryophyta</taxon>
        <taxon>Tracheophyta</taxon>
        <taxon>Spermatophyta</taxon>
        <taxon>Magnoliopsida</taxon>
        <taxon>eudicotyledons</taxon>
        <taxon>Gunneridae</taxon>
        <taxon>Pentapetalae</taxon>
        <taxon>rosids</taxon>
        <taxon>malvids</taxon>
        <taxon>Brassicales</taxon>
        <taxon>Brassicaceae</taxon>
        <taxon>Cardamineae</taxon>
        <taxon>Cardamine</taxon>
    </lineage>
</organism>
<protein>
    <recommendedName>
        <fullName evidence="3">Endonuclease/exonuclease/phosphatase domain-containing protein</fullName>
    </recommendedName>
</protein>
<proteinExistence type="predicted"/>
<dbReference type="AlphaFoldDB" id="A0ABD1BTM6"/>
<name>A0ABD1BTM6_CARAN</name>